<name>A0ABU9IJ79_9FLAO</name>
<dbReference type="RefSeq" id="WP_341688943.1">
    <property type="nucleotide sequence ID" value="NZ_JBBYHS010000002.1"/>
</dbReference>
<accession>A0ABU9IJ79</accession>
<keyword evidence="2" id="KW-1185">Reference proteome</keyword>
<gene>
    <name evidence="1" type="ORF">AAEO57_01815</name>
</gene>
<sequence>MNALDNIKKNILIDSILESKNERLLEAINSIFDSTQSEEIVSLSSEQIEMLLMSEEDIQMENSFLNLS</sequence>
<comment type="caution">
    <text evidence="1">The sequence shown here is derived from an EMBL/GenBank/DDBJ whole genome shotgun (WGS) entry which is preliminary data.</text>
</comment>
<dbReference type="EMBL" id="JBBYHS010000002">
    <property type="protein sequence ID" value="MEL1252498.1"/>
    <property type="molecule type" value="Genomic_DNA"/>
</dbReference>
<evidence type="ECO:0000313" key="2">
    <source>
        <dbReference type="Proteomes" id="UP001485226"/>
    </source>
</evidence>
<proteinExistence type="predicted"/>
<dbReference type="Proteomes" id="UP001485226">
    <property type="component" value="Unassembled WGS sequence"/>
</dbReference>
<protein>
    <submittedName>
        <fullName evidence="1">Uncharacterized protein</fullName>
    </submittedName>
</protein>
<reference evidence="1 2" key="1">
    <citation type="submission" date="2024-04" db="EMBL/GenBank/DDBJ databases">
        <title>Flavobacterium sp. DGU38 16S ribosomal RNA gene Genome sequencing and assembly.</title>
        <authorList>
            <person name="Park S."/>
        </authorList>
    </citation>
    <scope>NUCLEOTIDE SEQUENCE [LARGE SCALE GENOMIC DNA]</scope>
    <source>
        <strain evidence="1 2">DGU38</strain>
    </source>
</reference>
<organism evidence="1 2">
    <name type="scientific">Flavobacterium calami</name>
    <dbReference type="NCBI Taxonomy" id="3139144"/>
    <lineage>
        <taxon>Bacteria</taxon>
        <taxon>Pseudomonadati</taxon>
        <taxon>Bacteroidota</taxon>
        <taxon>Flavobacteriia</taxon>
        <taxon>Flavobacteriales</taxon>
        <taxon>Flavobacteriaceae</taxon>
        <taxon>Flavobacterium</taxon>
    </lineage>
</organism>
<evidence type="ECO:0000313" key="1">
    <source>
        <dbReference type="EMBL" id="MEL1252498.1"/>
    </source>
</evidence>